<name>A0A485K716_9STRA</name>
<proteinExistence type="predicted"/>
<evidence type="ECO:0000313" key="2">
    <source>
        <dbReference type="EMBL" id="VFT78984.1"/>
    </source>
</evidence>
<dbReference type="EMBL" id="VJMH01000161">
    <property type="protein sequence ID" value="KAF0718305.1"/>
    <property type="molecule type" value="Genomic_DNA"/>
</dbReference>
<evidence type="ECO:0000313" key="1">
    <source>
        <dbReference type="EMBL" id="KAF0718305.1"/>
    </source>
</evidence>
<dbReference type="InterPro" id="IPR036770">
    <property type="entry name" value="Ankyrin_rpt-contain_sf"/>
</dbReference>
<dbReference type="InterPro" id="IPR052050">
    <property type="entry name" value="SecEffector_AnkRepeat"/>
</dbReference>
<dbReference type="PANTHER" id="PTHR46586:SF3">
    <property type="entry name" value="ANKYRIN REPEAT-CONTAINING PROTEIN"/>
    <property type="match status" value="1"/>
</dbReference>
<dbReference type="PANTHER" id="PTHR46586">
    <property type="entry name" value="ANKYRIN REPEAT-CONTAINING PROTEIN"/>
    <property type="match status" value="1"/>
</dbReference>
<evidence type="ECO:0000313" key="3">
    <source>
        <dbReference type="Proteomes" id="UP000332933"/>
    </source>
</evidence>
<dbReference type="Gene3D" id="1.25.40.20">
    <property type="entry name" value="Ankyrin repeat-containing domain"/>
    <property type="match status" value="1"/>
</dbReference>
<keyword evidence="3" id="KW-1185">Reference proteome</keyword>
<dbReference type="SUPFAM" id="SSF48403">
    <property type="entry name" value="Ankyrin repeat"/>
    <property type="match status" value="1"/>
</dbReference>
<gene>
    <name evidence="2" type="primary">Aste57867_1775</name>
    <name evidence="1" type="ORF">As57867_001773</name>
    <name evidence="2" type="ORF">ASTE57867_1775</name>
</gene>
<reference evidence="2 3" key="1">
    <citation type="submission" date="2019-03" db="EMBL/GenBank/DDBJ databases">
        <authorList>
            <person name="Gaulin E."/>
            <person name="Dumas B."/>
        </authorList>
    </citation>
    <scope>NUCLEOTIDE SEQUENCE [LARGE SCALE GENOMIC DNA]</scope>
    <source>
        <strain evidence="2">CBS 568.67</strain>
    </source>
</reference>
<dbReference type="Proteomes" id="UP000332933">
    <property type="component" value="Unassembled WGS sequence"/>
</dbReference>
<dbReference type="EMBL" id="CAADRA010000161">
    <property type="protein sequence ID" value="VFT78984.1"/>
    <property type="molecule type" value="Genomic_DNA"/>
</dbReference>
<dbReference type="AlphaFoldDB" id="A0A485K716"/>
<protein>
    <submittedName>
        <fullName evidence="2">Aste57867_1775 protein</fullName>
    </submittedName>
</protein>
<organism evidence="2 3">
    <name type="scientific">Aphanomyces stellatus</name>
    <dbReference type="NCBI Taxonomy" id="120398"/>
    <lineage>
        <taxon>Eukaryota</taxon>
        <taxon>Sar</taxon>
        <taxon>Stramenopiles</taxon>
        <taxon>Oomycota</taxon>
        <taxon>Saprolegniomycetes</taxon>
        <taxon>Saprolegniales</taxon>
        <taxon>Verrucalvaceae</taxon>
        <taxon>Aphanomyces</taxon>
    </lineage>
</organism>
<reference evidence="1" key="2">
    <citation type="submission" date="2019-06" db="EMBL/GenBank/DDBJ databases">
        <title>Genomics analysis of Aphanomyces spp. identifies a new class of oomycete effector associated with host adaptation.</title>
        <authorList>
            <person name="Gaulin E."/>
        </authorList>
    </citation>
    <scope>NUCLEOTIDE SEQUENCE</scope>
    <source>
        <strain evidence="1">CBS 578.67</strain>
    </source>
</reference>
<accession>A0A485K716</accession>
<sequence>MASCIQVLVTPEVFRLVSLYQNGIPEDFVPFAQLPRVEYLPQPWFHHDTKVFAGGNPAPHVDAVLLAWLGCYNLDRLATLTLHLPHLKATVLEFAAYNGRVDILQAFPPDEFASTANLLVLAALQGHIPVVEYLVHVGYKAQVNAAGGAAAWGGDIALLETMTTLNLDNWIPPSMFTYAARAGQLAAFEWLWQQWAHDQNYEYIRGVALRSGLDEAIRHGHEPLARWMAGSLREPTIRRIVFLAFLRQESHAADFLLEYMDNPDDVNLVLGMLISVTNSKHALTKVQSVLAVLDTTTNESIAGLTRNAESRILAGAAKRSFVDVIQWLVNERTMSRAVVRRIFEKTADGRIALVRAIRTERSEILLVLEGSGVAVKKAMTVELRAAVGTIPLALWLMDDSMPMRSYFGSTTLLDWMVQSLGGRVAVMGHELARLARPKTRGVGIFPSLFKAWHTRVVETTERDRVISSCLQGGCSPLVISTIALSFPSPAAFLLQRTESSPIRELRIELEIFLFDQATDEDKKAFEREMLFKATMARRRHVVAWLVYKCLATNPEAIERALNVADQLRWTEGLAILQQRMIEPVRCVAGRIGA</sequence>